<dbReference type="Proteomes" id="UP000188318">
    <property type="component" value="Unassembled WGS sequence"/>
</dbReference>
<feature type="chain" id="PRO_5013317617" description="Secreted protein" evidence="2">
    <location>
        <begin position="29"/>
        <end position="191"/>
    </location>
</feature>
<keyword evidence="4" id="KW-1185">Reference proteome</keyword>
<accession>A0A1R3RYS5</accession>
<proteinExistence type="predicted"/>
<feature type="signal peptide" evidence="2">
    <location>
        <begin position="1"/>
        <end position="28"/>
    </location>
</feature>
<sequence>MVLGCRQQRALCSCLLLLLLVRPDGLDALISSPSDALDVHDLPVRMHGLRSENNTARSALALGTNLMDHTGRPFAPIEATSNSAALEFAFHVSPLRSPTVRSPSASSTSSPRFDPRPGHGRSDKMSFLVRSDMVTRGAGHLPEPAPILCRSVGLGANVPSPRPMPLAGPSGAVARQKLCQPRFEPVISGGF</sequence>
<evidence type="ECO:0000256" key="1">
    <source>
        <dbReference type="SAM" id="MobiDB-lite"/>
    </source>
</evidence>
<name>A0A1R3RYS5_ASPC5</name>
<reference evidence="4" key="1">
    <citation type="journal article" date="2017" name="Genome Biol.">
        <title>Comparative genomics reveals high biological diversity and specific adaptations in the industrially and medically important fungal genus Aspergillus.</title>
        <authorList>
            <person name="de Vries R.P."/>
            <person name="Riley R."/>
            <person name="Wiebenga A."/>
            <person name="Aguilar-Osorio G."/>
            <person name="Amillis S."/>
            <person name="Uchima C.A."/>
            <person name="Anderluh G."/>
            <person name="Asadollahi M."/>
            <person name="Askin M."/>
            <person name="Barry K."/>
            <person name="Battaglia E."/>
            <person name="Bayram O."/>
            <person name="Benocci T."/>
            <person name="Braus-Stromeyer S.A."/>
            <person name="Caldana C."/>
            <person name="Canovas D."/>
            <person name="Cerqueira G.C."/>
            <person name="Chen F."/>
            <person name="Chen W."/>
            <person name="Choi C."/>
            <person name="Clum A."/>
            <person name="Dos Santos R.A."/>
            <person name="Damasio A.R."/>
            <person name="Diallinas G."/>
            <person name="Emri T."/>
            <person name="Fekete E."/>
            <person name="Flipphi M."/>
            <person name="Freyberg S."/>
            <person name="Gallo A."/>
            <person name="Gournas C."/>
            <person name="Habgood R."/>
            <person name="Hainaut M."/>
            <person name="Harispe M.L."/>
            <person name="Henrissat B."/>
            <person name="Hilden K.S."/>
            <person name="Hope R."/>
            <person name="Hossain A."/>
            <person name="Karabika E."/>
            <person name="Karaffa L."/>
            <person name="Karanyi Z."/>
            <person name="Krasevec N."/>
            <person name="Kuo A."/>
            <person name="Kusch H."/>
            <person name="LaButti K."/>
            <person name="Lagendijk E.L."/>
            <person name="Lapidus A."/>
            <person name="Levasseur A."/>
            <person name="Lindquist E."/>
            <person name="Lipzen A."/>
            <person name="Logrieco A.F."/>
            <person name="MacCabe A."/>
            <person name="Maekelae M.R."/>
            <person name="Malavazi I."/>
            <person name="Melin P."/>
            <person name="Meyer V."/>
            <person name="Mielnichuk N."/>
            <person name="Miskei M."/>
            <person name="Molnar A.P."/>
            <person name="Mule G."/>
            <person name="Ngan C.Y."/>
            <person name="Orejas M."/>
            <person name="Orosz E."/>
            <person name="Ouedraogo J.P."/>
            <person name="Overkamp K.M."/>
            <person name="Park H.-S."/>
            <person name="Perrone G."/>
            <person name="Piumi F."/>
            <person name="Punt P.J."/>
            <person name="Ram A.F."/>
            <person name="Ramon A."/>
            <person name="Rauscher S."/>
            <person name="Record E."/>
            <person name="Riano-Pachon D.M."/>
            <person name="Robert V."/>
            <person name="Roehrig J."/>
            <person name="Ruller R."/>
            <person name="Salamov A."/>
            <person name="Salih N.S."/>
            <person name="Samson R.A."/>
            <person name="Sandor E."/>
            <person name="Sanguinetti M."/>
            <person name="Schuetze T."/>
            <person name="Sepcic K."/>
            <person name="Shelest E."/>
            <person name="Sherlock G."/>
            <person name="Sophianopoulou V."/>
            <person name="Squina F.M."/>
            <person name="Sun H."/>
            <person name="Susca A."/>
            <person name="Todd R.B."/>
            <person name="Tsang A."/>
            <person name="Unkles S.E."/>
            <person name="van de Wiele N."/>
            <person name="van Rossen-Uffink D."/>
            <person name="Oliveira J.V."/>
            <person name="Vesth T.C."/>
            <person name="Visser J."/>
            <person name="Yu J.-H."/>
            <person name="Zhou M."/>
            <person name="Andersen M.R."/>
            <person name="Archer D.B."/>
            <person name="Baker S.E."/>
            <person name="Benoit I."/>
            <person name="Brakhage A.A."/>
            <person name="Braus G.H."/>
            <person name="Fischer R."/>
            <person name="Frisvad J.C."/>
            <person name="Goldman G.H."/>
            <person name="Houbraken J."/>
            <person name="Oakley B."/>
            <person name="Pocsi I."/>
            <person name="Scazzocchio C."/>
            <person name="Seiboth B."/>
            <person name="vanKuyk P.A."/>
            <person name="Wortman J."/>
            <person name="Dyer P.S."/>
            <person name="Grigoriev I.V."/>
        </authorList>
    </citation>
    <scope>NUCLEOTIDE SEQUENCE [LARGE SCALE GENOMIC DNA]</scope>
    <source>
        <strain evidence="4">ITEM 5010</strain>
    </source>
</reference>
<evidence type="ECO:0000313" key="3">
    <source>
        <dbReference type="EMBL" id="OOF99664.1"/>
    </source>
</evidence>
<feature type="region of interest" description="Disordered" evidence="1">
    <location>
        <begin position="96"/>
        <end position="125"/>
    </location>
</feature>
<dbReference type="EMBL" id="KV907494">
    <property type="protein sequence ID" value="OOF99664.1"/>
    <property type="molecule type" value="Genomic_DNA"/>
</dbReference>
<gene>
    <name evidence="3" type="ORF">ASPCADRAFT_402363</name>
</gene>
<evidence type="ECO:0008006" key="5">
    <source>
        <dbReference type="Google" id="ProtNLM"/>
    </source>
</evidence>
<feature type="compositionally biased region" description="Low complexity" evidence="1">
    <location>
        <begin position="96"/>
        <end position="112"/>
    </location>
</feature>
<keyword evidence="2" id="KW-0732">Signal</keyword>
<dbReference type="OrthoDB" id="10608426at2759"/>
<protein>
    <recommendedName>
        <fullName evidence="5">Secreted protein</fullName>
    </recommendedName>
</protein>
<dbReference type="AlphaFoldDB" id="A0A1R3RYS5"/>
<dbReference type="VEuPathDB" id="FungiDB:ASPCADRAFT_402363"/>
<evidence type="ECO:0000256" key="2">
    <source>
        <dbReference type="SAM" id="SignalP"/>
    </source>
</evidence>
<feature type="compositionally biased region" description="Basic and acidic residues" evidence="1">
    <location>
        <begin position="113"/>
        <end position="124"/>
    </location>
</feature>
<evidence type="ECO:0000313" key="4">
    <source>
        <dbReference type="Proteomes" id="UP000188318"/>
    </source>
</evidence>
<organism evidence="3 4">
    <name type="scientific">Aspergillus carbonarius (strain ITEM 5010)</name>
    <dbReference type="NCBI Taxonomy" id="602072"/>
    <lineage>
        <taxon>Eukaryota</taxon>
        <taxon>Fungi</taxon>
        <taxon>Dikarya</taxon>
        <taxon>Ascomycota</taxon>
        <taxon>Pezizomycotina</taxon>
        <taxon>Eurotiomycetes</taxon>
        <taxon>Eurotiomycetidae</taxon>
        <taxon>Eurotiales</taxon>
        <taxon>Aspergillaceae</taxon>
        <taxon>Aspergillus</taxon>
        <taxon>Aspergillus subgen. Circumdati</taxon>
    </lineage>
</organism>